<sequence length="142" mass="15753">MAFKALSENIKISGEKTQEYLENTAEYYKLRLFKSSMKFTTSLVSMLVLGSIGLLFLAFVSVGIALMISRMIGFPSAGFFIVAGFYLIVLILIAIFGKKYIVKAMLSKFSDLIADEEEFSDTMTQDNTGVSKVSDTKIDQLP</sequence>
<keyword evidence="3" id="KW-1185">Reference proteome</keyword>
<keyword evidence="1" id="KW-1133">Transmembrane helix</keyword>
<evidence type="ECO:0008006" key="4">
    <source>
        <dbReference type="Google" id="ProtNLM"/>
    </source>
</evidence>
<dbReference type="RefSeq" id="WP_151672714.1">
    <property type="nucleotide sequence ID" value="NZ_BKCG01000001.1"/>
</dbReference>
<evidence type="ECO:0000313" key="2">
    <source>
        <dbReference type="EMBL" id="GER58648.1"/>
    </source>
</evidence>
<protein>
    <recommendedName>
        <fullName evidence="4">Holin-X, holin superfamily III</fullName>
    </recommendedName>
</protein>
<organism evidence="2 3">
    <name type="scientific">Patiriisocius marinus</name>
    <dbReference type="NCBI Taxonomy" id="1397112"/>
    <lineage>
        <taxon>Bacteria</taxon>
        <taxon>Pseudomonadati</taxon>
        <taxon>Bacteroidota</taxon>
        <taxon>Flavobacteriia</taxon>
        <taxon>Flavobacteriales</taxon>
        <taxon>Flavobacteriaceae</taxon>
        <taxon>Patiriisocius</taxon>
    </lineage>
</organism>
<proteinExistence type="predicted"/>
<dbReference type="AlphaFoldDB" id="A0A5J4IYD8"/>
<evidence type="ECO:0000256" key="1">
    <source>
        <dbReference type="SAM" id="Phobius"/>
    </source>
</evidence>
<dbReference type="OrthoDB" id="1144182at2"/>
<dbReference type="EMBL" id="BKCG01000001">
    <property type="protein sequence ID" value="GER58648.1"/>
    <property type="molecule type" value="Genomic_DNA"/>
</dbReference>
<feature type="transmembrane region" description="Helical" evidence="1">
    <location>
        <begin position="39"/>
        <end position="68"/>
    </location>
</feature>
<dbReference type="Proteomes" id="UP000326509">
    <property type="component" value="Unassembled WGS sequence"/>
</dbReference>
<comment type="caution">
    <text evidence="2">The sequence shown here is derived from an EMBL/GenBank/DDBJ whole genome shotgun (WGS) entry which is preliminary data.</text>
</comment>
<reference evidence="2 3" key="1">
    <citation type="submission" date="2019-08" db="EMBL/GenBank/DDBJ databases">
        <title>Draft genome sequence of Ulvibacter marinus type strain NBRC 109484.</title>
        <authorList>
            <person name="Kawano K."/>
            <person name="Ushijima N."/>
            <person name="Kihara M."/>
            <person name="Itoh H."/>
        </authorList>
    </citation>
    <scope>NUCLEOTIDE SEQUENCE [LARGE SCALE GENOMIC DNA]</scope>
    <source>
        <strain evidence="2 3">NBRC 109484</strain>
    </source>
</reference>
<feature type="transmembrane region" description="Helical" evidence="1">
    <location>
        <begin position="74"/>
        <end position="96"/>
    </location>
</feature>
<name>A0A5J4IYD8_9FLAO</name>
<accession>A0A5J4IYD8</accession>
<gene>
    <name evidence="2" type="ORF">ULMA_07560</name>
</gene>
<keyword evidence="1" id="KW-0472">Membrane</keyword>
<keyword evidence="1" id="KW-0812">Transmembrane</keyword>
<evidence type="ECO:0000313" key="3">
    <source>
        <dbReference type="Proteomes" id="UP000326509"/>
    </source>
</evidence>